<dbReference type="GO" id="GO:0008083">
    <property type="term" value="F:growth factor activity"/>
    <property type="evidence" value="ECO:0007669"/>
    <property type="project" value="UniProtKB-KW"/>
</dbReference>
<evidence type="ECO:0000256" key="3">
    <source>
        <dbReference type="ARBA" id="ARBA00022525"/>
    </source>
</evidence>
<dbReference type="InterPro" id="IPR001839">
    <property type="entry name" value="TGF-b_C"/>
</dbReference>
<accession>A0A3Q0FQP4</accession>
<keyword evidence="4 10" id="KW-0732">Signal</keyword>
<evidence type="ECO:0000256" key="8">
    <source>
        <dbReference type="ARBA" id="ARBA00065862"/>
    </source>
</evidence>
<dbReference type="PROSITE" id="PS51362">
    <property type="entry name" value="TGF_BETA_2"/>
    <property type="match status" value="1"/>
</dbReference>
<dbReference type="Pfam" id="PF00019">
    <property type="entry name" value="TGF_beta"/>
    <property type="match status" value="1"/>
</dbReference>
<feature type="chain" id="PRO_5018240199" evidence="10">
    <location>
        <begin position="40"/>
        <end position="364"/>
    </location>
</feature>
<dbReference type="KEGG" id="asn:112548135"/>
<dbReference type="CDD" id="cd19406">
    <property type="entry name" value="TGF_beta_INHBC_E"/>
    <property type="match status" value="1"/>
</dbReference>
<evidence type="ECO:0000259" key="11">
    <source>
        <dbReference type="PROSITE" id="PS51362"/>
    </source>
</evidence>
<dbReference type="InParanoid" id="A0A3Q0FQP4"/>
<comment type="subunit">
    <text evidence="8">Dimeric, linked by one or more disulfide bonds. Inhibin A is a dimer of alpha and beta-A. Inhibin B is a dimer of alpha and beta-B. Activin A is a homodimer of beta-A. Activin B is a homodimer of beta-B. Activin AB is a dimer of beta-A and beta-B.</text>
</comment>
<dbReference type="GO" id="GO:0005125">
    <property type="term" value="F:cytokine activity"/>
    <property type="evidence" value="ECO:0007669"/>
    <property type="project" value="TreeGrafter"/>
</dbReference>
<evidence type="ECO:0000256" key="6">
    <source>
        <dbReference type="ARBA" id="ARBA00023157"/>
    </source>
</evidence>
<dbReference type="Proteomes" id="UP000189705">
    <property type="component" value="Unplaced"/>
</dbReference>
<gene>
    <name evidence="13" type="primary">LOC112548135</name>
</gene>
<evidence type="ECO:0000256" key="7">
    <source>
        <dbReference type="ARBA" id="ARBA00023180"/>
    </source>
</evidence>
<comment type="similarity">
    <text evidence="2 9">Belongs to the TGF-beta family.</text>
</comment>
<dbReference type="Gene3D" id="2.60.120.970">
    <property type="match status" value="1"/>
</dbReference>
<evidence type="ECO:0000256" key="4">
    <source>
        <dbReference type="ARBA" id="ARBA00022729"/>
    </source>
</evidence>
<keyword evidence="7" id="KW-0325">Glycoprotein</keyword>
<dbReference type="AlphaFoldDB" id="A0A3Q0FQP4"/>
<evidence type="ECO:0000256" key="9">
    <source>
        <dbReference type="RuleBase" id="RU000354"/>
    </source>
</evidence>
<proteinExistence type="inferred from homology"/>
<feature type="signal peptide" evidence="10">
    <location>
        <begin position="1"/>
        <end position="39"/>
    </location>
</feature>
<keyword evidence="6" id="KW-1015">Disulfide bond</keyword>
<keyword evidence="12" id="KW-1185">Reference proteome</keyword>
<name>A0A3Q0FQP4_ALLSI</name>
<evidence type="ECO:0000256" key="5">
    <source>
        <dbReference type="ARBA" id="ARBA00023030"/>
    </source>
</evidence>
<comment type="subcellular location">
    <subcellularLocation>
        <location evidence="1">Secreted</location>
    </subcellularLocation>
</comment>
<keyword evidence="3" id="KW-0964">Secreted</keyword>
<dbReference type="PANTHER" id="PTHR11848">
    <property type="entry name" value="TGF-BETA FAMILY"/>
    <property type="match status" value="1"/>
</dbReference>
<evidence type="ECO:0000313" key="13">
    <source>
        <dbReference type="RefSeq" id="XP_025048475.1"/>
    </source>
</evidence>
<feature type="domain" description="TGF-beta family profile" evidence="11">
    <location>
        <begin position="243"/>
        <end position="364"/>
    </location>
</feature>
<sequence length="364" mass="38478">MTGCEPKGQSVGMVPGCGHWSWAAALILLLAWLGPGGTAVGCPGCGVPTPVPGPALLELAKRQLLDRLHLSERPNVTRAVPRAAVASALRHLHPGRARLQGLLGPFAAWAGPAAEVQGYEIVSFAETDTTGTLGPELRFELSQAPARDVEIVEAQLWLPLRAPSANVTLQVMGPDGTALSTRRLAAGTGGWHTFTLPPGLHSLPSLHLALRCHGCLHPDGARLLSPGPARRPPVAARAQARARGRRVGKRSLHCAPDSALCCLQDYYVDFRAIGWHDWIIKPEGYQLNYCVGQCPLHVAGSPGMAASFHSAVLNLVKANSIAGAGHACCVPTHRQPLSVLYFDRGSNIVKTDIPDMIVEACGCS</sequence>
<evidence type="ECO:0000313" key="12">
    <source>
        <dbReference type="Proteomes" id="UP000189705"/>
    </source>
</evidence>
<protein>
    <submittedName>
        <fullName evidence="13">Inhibin beta C chain-like</fullName>
    </submittedName>
</protein>
<dbReference type="PROSITE" id="PS00250">
    <property type="entry name" value="TGF_BETA_1"/>
    <property type="match status" value="1"/>
</dbReference>
<keyword evidence="5 9" id="KW-0339">Growth factor</keyword>
<dbReference type="STRING" id="38654.A0A3Q0FQP4"/>
<dbReference type="GeneID" id="112548135"/>
<evidence type="ECO:0000256" key="1">
    <source>
        <dbReference type="ARBA" id="ARBA00004613"/>
    </source>
</evidence>
<reference evidence="13" key="1">
    <citation type="submission" date="2025-08" db="UniProtKB">
        <authorList>
            <consortium name="RefSeq"/>
        </authorList>
    </citation>
    <scope>IDENTIFICATION</scope>
</reference>
<dbReference type="Gene3D" id="2.10.90.10">
    <property type="entry name" value="Cystine-knot cytokines"/>
    <property type="match status" value="1"/>
</dbReference>
<organism evidence="12 13">
    <name type="scientific">Alligator sinensis</name>
    <name type="common">Chinese alligator</name>
    <dbReference type="NCBI Taxonomy" id="38654"/>
    <lineage>
        <taxon>Eukaryota</taxon>
        <taxon>Metazoa</taxon>
        <taxon>Chordata</taxon>
        <taxon>Craniata</taxon>
        <taxon>Vertebrata</taxon>
        <taxon>Euteleostomi</taxon>
        <taxon>Archelosauria</taxon>
        <taxon>Archosauria</taxon>
        <taxon>Crocodylia</taxon>
        <taxon>Alligatoridae</taxon>
        <taxon>Alligatorinae</taxon>
        <taxon>Alligator</taxon>
    </lineage>
</organism>
<dbReference type="FunFam" id="2.10.90.10:FF:000005">
    <property type="entry name" value="Inhibin beta A chain"/>
    <property type="match status" value="1"/>
</dbReference>
<dbReference type="RefSeq" id="XP_025048475.1">
    <property type="nucleotide sequence ID" value="XM_025192690.1"/>
</dbReference>
<dbReference type="PANTHER" id="PTHR11848:SF6">
    <property type="entry name" value="INHIBIN BETA E CHAIN"/>
    <property type="match status" value="1"/>
</dbReference>
<dbReference type="PRINTS" id="PR00669">
    <property type="entry name" value="INHIBINA"/>
</dbReference>
<dbReference type="FunCoup" id="A0A3Q0FQP4">
    <property type="interactions" value="42"/>
</dbReference>
<dbReference type="InterPro" id="IPR029034">
    <property type="entry name" value="Cystine-knot_cytokine"/>
</dbReference>
<dbReference type="SUPFAM" id="SSF57501">
    <property type="entry name" value="Cystine-knot cytokines"/>
    <property type="match status" value="1"/>
</dbReference>
<evidence type="ECO:0000256" key="10">
    <source>
        <dbReference type="SAM" id="SignalP"/>
    </source>
</evidence>
<dbReference type="SMART" id="SM00204">
    <property type="entry name" value="TGFB"/>
    <property type="match status" value="1"/>
</dbReference>
<dbReference type="GO" id="GO:0005615">
    <property type="term" value="C:extracellular space"/>
    <property type="evidence" value="ECO:0007669"/>
    <property type="project" value="TreeGrafter"/>
</dbReference>
<evidence type="ECO:0000256" key="2">
    <source>
        <dbReference type="ARBA" id="ARBA00006656"/>
    </source>
</evidence>
<dbReference type="InterPro" id="IPR015615">
    <property type="entry name" value="TGF-beta-rel"/>
</dbReference>
<dbReference type="InterPro" id="IPR017948">
    <property type="entry name" value="TGFb_CS"/>
</dbReference>